<dbReference type="PANTHER" id="PTHR42894">
    <property type="entry name" value="N-(5'-PHOSPHORIBOSYL)ANTHRANILATE ISOMERASE"/>
    <property type="match status" value="1"/>
</dbReference>
<dbReference type="AlphaFoldDB" id="C1N1J5"/>
<keyword evidence="5" id="KW-0822">Tryptophan biosynthesis</keyword>
<evidence type="ECO:0000256" key="2">
    <source>
        <dbReference type="ARBA" id="ARBA00007571"/>
    </source>
</evidence>
<evidence type="ECO:0000256" key="8">
    <source>
        <dbReference type="SAM" id="MobiDB-lite"/>
    </source>
</evidence>
<evidence type="ECO:0000256" key="5">
    <source>
        <dbReference type="ARBA" id="ARBA00022822"/>
    </source>
</evidence>
<comment type="pathway">
    <text evidence="1">Amino-acid biosynthesis; L-tryptophan biosynthesis; L-tryptophan from chorismate: step 3/5.</text>
</comment>
<name>C1N1J5_MICPC</name>
<dbReference type="UniPathway" id="UPA00035">
    <property type="reaction ID" value="UER00042"/>
</dbReference>
<dbReference type="InterPro" id="IPR044643">
    <property type="entry name" value="TrpF_fam"/>
</dbReference>
<dbReference type="Pfam" id="PF00697">
    <property type="entry name" value="PRAI"/>
    <property type="match status" value="2"/>
</dbReference>
<evidence type="ECO:0000313" key="10">
    <source>
        <dbReference type="EMBL" id="EEH54463.1"/>
    </source>
</evidence>
<dbReference type="PANTHER" id="PTHR42894:SF1">
    <property type="entry name" value="N-(5'-PHOSPHORIBOSYL)ANTHRANILATE ISOMERASE"/>
    <property type="match status" value="1"/>
</dbReference>
<evidence type="ECO:0000313" key="11">
    <source>
        <dbReference type="Proteomes" id="UP000001876"/>
    </source>
</evidence>
<dbReference type="HAMAP" id="MF_00135">
    <property type="entry name" value="PRAI"/>
    <property type="match status" value="1"/>
</dbReference>
<proteinExistence type="inferred from homology"/>
<feature type="region of interest" description="Disordered" evidence="8">
    <location>
        <begin position="10"/>
        <end position="53"/>
    </location>
</feature>
<dbReference type="GeneID" id="9687009"/>
<feature type="compositionally biased region" description="Low complexity" evidence="8">
    <location>
        <begin position="10"/>
        <end position="41"/>
    </location>
</feature>
<dbReference type="SUPFAM" id="SSF51366">
    <property type="entry name" value="Ribulose-phoshate binding barrel"/>
    <property type="match status" value="1"/>
</dbReference>
<feature type="domain" description="N-(5'phosphoribosyl) anthranilate isomerase (PRAI)" evidence="9">
    <location>
        <begin position="73"/>
        <end position="179"/>
    </location>
</feature>
<dbReference type="STRING" id="564608.C1N1J5"/>
<dbReference type="KEGG" id="mpp:MICPUCDRAFT_63121"/>
<reference evidence="10 11" key="1">
    <citation type="journal article" date="2009" name="Science">
        <title>Green evolution and dynamic adaptations revealed by genomes of the marine picoeukaryotes Micromonas.</title>
        <authorList>
            <person name="Worden A.Z."/>
            <person name="Lee J.H."/>
            <person name="Mock T."/>
            <person name="Rouze P."/>
            <person name="Simmons M.P."/>
            <person name="Aerts A.L."/>
            <person name="Allen A.E."/>
            <person name="Cuvelier M.L."/>
            <person name="Derelle E."/>
            <person name="Everett M.V."/>
            <person name="Foulon E."/>
            <person name="Grimwood J."/>
            <person name="Gundlach H."/>
            <person name="Henrissat B."/>
            <person name="Napoli C."/>
            <person name="McDonald S.M."/>
            <person name="Parker M.S."/>
            <person name="Rombauts S."/>
            <person name="Salamov A."/>
            <person name="Von Dassow P."/>
            <person name="Badger J.H."/>
            <person name="Coutinho P.M."/>
            <person name="Demir E."/>
            <person name="Dubchak I."/>
            <person name="Gentemann C."/>
            <person name="Eikrem W."/>
            <person name="Gready J.E."/>
            <person name="John U."/>
            <person name="Lanier W."/>
            <person name="Lindquist E.A."/>
            <person name="Lucas S."/>
            <person name="Mayer K.F."/>
            <person name="Moreau H."/>
            <person name="Not F."/>
            <person name="Otillar R."/>
            <person name="Panaud O."/>
            <person name="Pangilinan J."/>
            <person name="Paulsen I."/>
            <person name="Piegu B."/>
            <person name="Poliakov A."/>
            <person name="Robbens S."/>
            <person name="Schmutz J."/>
            <person name="Toulza E."/>
            <person name="Wyss T."/>
            <person name="Zelensky A."/>
            <person name="Zhou K."/>
            <person name="Armbrust E.V."/>
            <person name="Bhattacharya D."/>
            <person name="Goodenough U.W."/>
            <person name="Van de Peer Y."/>
            <person name="Grigoriev I.V."/>
        </authorList>
    </citation>
    <scope>NUCLEOTIDE SEQUENCE [LARGE SCALE GENOMIC DNA]</scope>
    <source>
        <strain evidence="10 11">CCMP1545</strain>
    </source>
</reference>
<dbReference type="OrthoDB" id="524799at2759"/>
<dbReference type="CDD" id="cd00405">
    <property type="entry name" value="PRAI"/>
    <property type="match status" value="1"/>
</dbReference>
<evidence type="ECO:0000259" key="9">
    <source>
        <dbReference type="Pfam" id="PF00697"/>
    </source>
</evidence>
<dbReference type="EC" id="5.3.1.24" evidence="3"/>
<dbReference type="InterPro" id="IPR013785">
    <property type="entry name" value="Aldolase_TIM"/>
</dbReference>
<evidence type="ECO:0000256" key="4">
    <source>
        <dbReference type="ARBA" id="ARBA00022605"/>
    </source>
</evidence>
<dbReference type="EMBL" id="GG663744">
    <property type="protein sequence ID" value="EEH54463.1"/>
    <property type="molecule type" value="Genomic_DNA"/>
</dbReference>
<accession>C1N1J5</accession>
<dbReference type="Gene3D" id="3.20.20.70">
    <property type="entry name" value="Aldolase class I"/>
    <property type="match status" value="1"/>
</dbReference>
<organism evidence="11">
    <name type="scientific">Micromonas pusilla (strain CCMP1545)</name>
    <name type="common">Picoplanktonic green alga</name>
    <dbReference type="NCBI Taxonomy" id="564608"/>
    <lineage>
        <taxon>Eukaryota</taxon>
        <taxon>Viridiplantae</taxon>
        <taxon>Chlorophyta</taxon>
        <taxon>Mamiellophyceae</taxon>
        <taxon>Mamiellales</taxon>
        <taxon>Mamiellaceae</taxon>
        <taxon>Micromonas</taxon>
    </lineage>
</organism>
<dbReference type="GO" id="GO:0000162">
    <property type="term" value="P:L-tryptophan biosynthetic process"/>
    <property type="evidence" value="ECO:0007669"/>
    <property type="project" value="UniProtKB-UniPathway"/>
</dbReference>
<dbReference type="InterPro" id="IPR011060">
    <property type="entry name" value="RibuloseP-bd_barrel"/>
</dbReference>
<comment type="similarity">
    <text evidence="2">Belongs to the TrpF family.</text>
</comment>
<evidence type="ECO:0000256" key="1">
    <source>
        <dbReference type="ARBA" id="ARBA00004664"/>
    </source>
</evidence>
<feature type="domain" description="N-(5'phosphoribosyl) anthranilate isomerase (PRAI)" evidence="9">
    <location>
        <begin position="220"/>
        <end position="269"/>
    </location>
</feature>
<keyword evidence="6" id="KW-0057">Aromatic amino acid biosynthesis</keyword>
<protein>
    <recommendedName>
        <fullName evidence="3">phosphoribosylanthranilate isomerase</fullName>
        <ecNumber evidence="3">5.3.1.24</ecNumber>
    </recommendedName>
</protein>
<sequence length="312" mass="32333">MSSAAAAAAAFSASASPRRLASRAATARAPTARRAPRATVRARSDAKRRSRSAASVVVRADAAADGPNKSPLVKVCGVTSAADATHAARAGADFVGMILWPKSKRSISLDVAKEVAAAARADGAVPVGVFVDETAAEIVAACEAAGIDHAQLHGDGARASLVDLPMKIKAIYVVNASADGAIATPMPGDEAKLTDQRNEALKGEKGWRAAIDWVNGPRRTVDWLLIDGVNAGSGEAFEWGNLKVPRGVSRKGWLLAGGLTPENVAEAVGCVGRSRLLFSARSPSLLDFFSFAFASRARCEPHDLTRGDAISQ</sequence>
<gene>
    <name evidence="10" type="ORF">MICPUCDRAFT_63121</name>
</gene>
<dbReference type="InterPro" id="IPR001240">
    <property type="entry name" value="PRAI_dom"/>
</dbReference>
<dbReference type="GO" id="GO:0004640">
    <property type="term" value="F:phosphoribosylanthranilate isomerase activity"/>
    <property type="evidence" value="ECO:0007669"/>
    <property type="project" value="UniProtKB-EC"/>
</dbReference>
<keyword evidence="4" id="KW-0028">Amino-acid biosynthesis</keyword>
<dbReference type="eggNOG" id="KOG4202">
    <property type="taxonomic scope" value="Eukaryota"/>
</dbReference>
<dbReference type="Proteomes" id="UP000001876">
    <property type="component" value="Unassembled WGS sequence"/>
</dbReference>
<evidence type="ECO:0000256" key="3">
    <source>
        <dbReference type="ARBA" id="ARBA00012572"/>
    </source>
</evidence>
<evidence type="ECO:0000256" key="6">
    <source>
        <dbReference type="ARBA" id="ARBA00023141"/>
    </source>
</evidence>
<keyword evidence="11" id="KW-1185">Reference proteome</keyword>
<evidence type="ECO:0000256" key="7">
    <source>
        <dbReference type="ARBA" id="ARBA00023235"/>
    </source>
</evidence>
<dbReference type="RefSeq" id="XP_003061833.1">
    <property type="nucleotide sequence ID" value="XM_003061787.1"/>
</dbReference>
<keyword evidence="7" id="KW-0413">Isomerase</keyword>